<dbReference type="AlphaFoldDB" id="A0A3A6PLK9"/>
<evidence type="ECO:0000313" key="3">
    <source>
        <dbReference type="EMBL" id="RJX42287.1"/>
    </source>
</evidence>
<dbReference type="RefSeq" id="WP_120103595.1">
    <property type="nucleotide sequence ID" value="NZ_QKNY01000018.1"/>
</dbReference>
<keyword evidence="4" id="KW-1185">Reference proteome</keyword>
<dbReference type="PANTHER" id="PTHR12126">
    <property type="entry name" value="NADH-UBIQUINONE OXIDOREDUCTASE 39 KDA SUBUNIT-RELATED"/>
    <property type="match status" value="1"/>
</dbReference>
<dbReference type="EMBL" id="QKNY01000018">
    <property type="protein sequence ID" value="RJX42287.1"/>
    <property type="molecule type" value="Genomic_DNA"/>
</dbReference>
<dbReference type="SUPFAM" id="SSF51735">
    <property type="entry name" value="NAD(P)-binding Rossmann-fold domains"/>
    <property type="match status" value="1"/>
</dbReference>
<evidence type="ECO:0000259" key="2">
    <source>
        <dbReference type="Pfam" id="PF13460"/>
    </source>
</evidence>
<evidence type="ECO:0000313" key="4">
    <source>
        <dbReference type="Proteomes" id="UP000276588"/>
    </source>
</evidence>
<dbReference type="Pfam" id="PF13460">
    <property type="entry name" value="NAD_binding_10"/>
    <property type="match status" value="1"/>
</dbReference>
<reference evidence="3 4" key="1">
    <citation type="submission" date="2018-06" db="EMBL/GenBank/DDBJ databases">
        <title>Halonotius sp. F13-13 a new haloarchaeeon isolated from a solar saltern from Isla Cristina, Huelva, Spain.</title>
        <authorList>
            <person name="Duran-Viseras A."/>
            <person name="Sanchez-Porro C."/>
            <person name="Ventosa A."/>
        </authorList>
    </citation>
    <scope>NUCLEOTIDE SEQUENCE [LARGE SCALE GENOMIC DNA]</scope>
    <source>
        <strain evidence="3 4">F13-13</strain>
    </source>
</reference>
<organism evidence="3 4">
    <name type="scientific">Halonotius aquaticus</name>
    <dbReference type="NCBI Taxonomy" id="2216978"/>
    <lineage>
        <taxon>Archaea</taxon>
        <taxon>Methanobacteriati</taxon>
        <taxon>Methanobacteriota</taxon>
        <taxon>Stenosarchaea group</taxon>
        <taxon>Halobacteria</taxon>
        <taxon>Halobacteriales</taxon>
        <taxon>Haloferacaceae</taxon>
        <taxon>Halonotius</taxon>
    </lineage>
</organism>
<comment type="caution">
    <text evidence="3">The sequence shown here is derived from an EMBL/GenBank/DDBJ whole genome shotgun (WGS) entry which is preliminary data.</text>
</comment>
<dbReference type="InterPro" id="IPR016040">
    <property type="entry name" value="NAD(P)-bd_dom"/>
</dbReference>
<sequence>MRILVTGATGFVGGNLVDALLAADHEVTILTRSRERYDGPEEVRVVEGNVLEPGSFDDALDVDLAYYLIHSMGAGGDYAERDRRAARNFSEAASDADLDRVVYLGGLGADRDNLSPHLRSRREVERILGRGKYDLTVLRAAIIIGAGSISFQLIRQLAGRLPVMITPKWVHTECQPIAIDDVISYLVGVAETPETAGETYEIGGPDVLTYAEILKETRRQLGGRLRIVPVPVLTPRLSSWWIRFVTDVDPAVARPLIDGVKNSVVVTDTRIQDILPRDRLRFEAAVADALADEPAATPTPKARLGRLLRGSKP</sequence>
<dbReference type="PANTHER" id="PTHR12126:SF11">
    <property type="entry name" value="NADH DEHYDROGENASE [UBIQUINONE] 1 ALPHA SUBCOMPLEX SUBUNIT 9, MITOCHONDRIAL"/>
    <property type="match status" value="1"/>
</dbReference>
<name>A0A3A6PLK9_9EURY</name>
<dbReference type="Gene3D" id="3.40.50.720">
    <property type="entry name" value="NAD(P)-binding Rossmann-like Domain"/>
    <property type="match status" value="1"/>
</dbReference>
<feature type="domain" description="NAD(P)-binding" evidence="2">
    <location>
        <begin position="7"/>
        <end position="142"/>
    </location>
</feature>
<gene>
    <name evidence="3" type="ORF">DM826_11630</name>
</gene>
<evidence type="ECO:0000256" key="1">
    <source>
        <dbReference type="SAM" id="MobiDB-lite"/>
    </source>
</evidence>
<proteinExistence type="predicted"/>
<feature type="compositionally biased region" description="Basic residues" evidence="1">
    <location>
        <begin position="303"/>
        <end position="313"/>
    </location>
</feature>
<dbReference type="InterPro" id="IPR051207">
    <property type="entry name" value="ComplexI_NDUFA9_subunit"/>
</dbReference>
<protein>
    <submittedName>
        <fullName evidence="3">NADH-binding protein</fullName>
    </submittedName>
</protein>
<accession>A0A3A6PLK9</accession>
<feature type="region of interest" description="Disordered" evidence="1">
    <location>
        <begin position="293"/>
        <end position="313"/>
    </location>
</feature>
<dbReference type="InterPro" id="IPR036291">
    <property type="entry name" value="NAD(P)-bd_dom_sf"/>
</dbReference>
<dbReference type="OrthoDB" id="358920at2157"/>
<dbReference type="Proteomes" id="UP000276588">
    <property type="component" value="Unassembled WGS sequence"/>
</dbReference>
<dbReference type="GO" id="GO:0044877">
    <property type="term" value="F:protein-containing complex binding"/>
    <property type="evidence" value="ECO:0007669"/>
    <property type="project" value="TreeGrafter"/>
</dbReference>